<dbReference type="KEGG" id="lvi:G7068_12170"/>
<dbReference type="SMART" id="SM00849">
    <property type="entry name" value="Lactamase_B"/>
    <property type="match status" value="1"/>
</dbReference>
<dbReference type="PANTHER" id="PTHR42951:SF4">
    <property type="entry name" value="ACYL-COENZYME A THIOESTERASE MBLAC2"/>
    <property type="match status" value="1"/>
</dbReference>
<evidence type="ECO:0000313" key="2">
    <source>
        <dbReference type="EMBL" id="QIK63865.1"/>
    </source>
</evidence>
<sequence>MSKAAEPSHKLPTARPLDLHWIHGSESAKHNTDPDLQTYWYDESTVILRQNKATNYEAPFLYLLFGSEKAMLVDTGATADPAFLPLRETVDQLLESWCEKHPSEGYELLVLHSHEHGDHIAGDQQFQGRANTTVVGADRTSAWSFLGFNGNALKPQNIDLGDRTVLAIASPGHDAAAVTYYDSQTGILLTGDTVYRGRLYIEDWAAFTDTIDRLIRFAEEYPVTHVLGCHIEMTREPGVDYPVRTTYQPDEPPLEMTVAHLHQIRDALTKAGSTPKRVICDDFILWPKPGDND</sequence>
<protein>
    <submittedName>
        <fullName evidence="2">MBL fold metallo-hydrolase</fullName>
    </submittedName>
</protein>
<evidence type="ECO:0000313" key="3">
    <source>
        <dbReference type="Proteomes" id="UP000502677"/>
    </source>
</evidence>
<name>A0A6G7XH23_9MICO</name>
<dbReference type="Proteomes" id="UP000502677">
    <property type="component" value="Chromosome"/>
</dbReference>
<dbReference type="PANTHER" id="PTHR42951">
    <property type="entry name" value="METALLO-BETA-LACTAMASE DOMAIN-CONTAINING"/>
    <property type="match status" value="1"/>
</dbReference>
<keyword evidence="3" id="KW-1185">Reference proteome</keyword>
<dbReference type="Gene3D" id="3.60.15.10">
    <property type="entry name" value="Ribonuclease Z/Hydroxyacylglutathione hydrolase-like"/>
    <property type="match status" value="1"/>
</dbReference>
<proteinExistence type="predicted"/>
<dbReference type="SUPFAM" id="SSF56281">
    <property type="entry name" value="Metallo-hydrolase/oxidoreductase"/>
    <property type="match status" value="1"/>
</dbReference>
<dbReference type="Pfam" id="PF00753">
    <property type="entry name" value="Lactamase_B"/>
    <property type="match status" value="1"/>
</dbReference>
<dbReference type="InterPro" id="IPR036866">
    <property type="entry name" value="RibonucZ/Hydroxyglut_hydro"/>
</dbReference>
<feature type="domain" description="Metallo-beta-lactamase" evidence="1">
    <location>
        <begin position="58"/>
        <end position="230"/>
    </location>
</feature>
<organism evidence="2 3">
    <name type="scientific">Leucobacter viscericola</name>
    <dbReference type="NCBI Taxonomy" id="2714935"/>
    <lineage>
        <taxon>Bacteria</taxon>
        <taxon>Bacillati</taxon>
        <taxon>Actinomycetota</taxon>
        <taxon>Actinomycetes</taxon>
        <taxon>Micrococcales</taxon>
        <taxon>Microbacteriaceae</taxon>
        <taxon>Leucobacter</taxon>
    </lineage>
</organism>
<dbReference type="InterPro" id="IPR001279">
    <property type="entry name" value="Metallo-B-lactamas"/>
</dbReference>
<dbReference type="RefSeq" id="WP_166292205.1">
    <property type="nucleotide sequence ID" value="NZ_CP049863.1"/>
</dbReference>
<dbReference type="GO" id="GO:0016787">
    <property type="term" value="F:hydrolase activity"/>
    <property type="evidence" value="ECO:0007669"/>
    <property type="project" value="UniProtKB-KW"/>
</dbReference>
<gene>
    <name evidence="2" type="ORF">G7068_12170</name>
</gene>
<dbReference type="AlphaFoldDB" id="A0A6G7XH23"/>
<accession>A0A6G7XH23</accession>
<dbReference type="EMBL" id="CP049863">
    <property type="protein sequence ID" value="QIK63865.1"/>
    <property type="molecule type" value="Genomic_DNA"/>
</dbReference>
<reference evidence="2 3" key="1">
    <citation type="submission" date="2020-03" db="EMBL/GenBank/DDBJ databases">
        <title>Leucobacter sp. nov., isolated from beetles.</title>
        <authorList>
            <person name="Hyun D.-W."/>
            <person name="Bae J.-W."/>
        </authorList>
    </citation>
    <scope>NUCLEOTIDE SEQUENCE [LARGE SCALE GENOMIC DNA]</scope>
    <source>
        <strain evidence="2 3">HDW9C</strain>
    </source>
</reference>
<dbReference type="InterPro" id="IPR050855">
    <property type="entry name" value="NDM-1-like"/>
</dbReference>
<keyword evidence="2" id="KW-0378">Hydrolase</keyword>
<evidence type="ECO:0000259" key="1">
    <source>
        <dbReference type="SMART" id="SM00849"/>
    </source>
</evidence>